<evidence type="ECO:0000256" key="8">
    <source>
        <dbReference type="ARBA" id="ARBA00069139"/>
    </source>
</evidence>
<feature type="transmembrane region" description="Helical" evidence="11">
    <location>
        <begin position="232"/>
        <end position="252"/>
    </location>
</feature>
<feature type="transmembrane region" description="Helical" evidence="11">
    <location>
        <begin position="264"/>
        <end position="281"/>
    </location>
</feature>
<dbReference type="InterPro" id="IPR011701">
    <property type="entry name" value="MFS"/>
</dbReference>
<reference evidence="13 14" key="1">
    <citation type="submission" date="2015-07" db="EMBL/GenBank/DDBJ databases">
        <title>Comparative genomics of the Sigatoka disease complex on banana suggests a link between parallel evolutionary changes in Pseudocercospora fijiensis and Pseudocercospora eumusae and increased virulence on the banana host.</title>
        <authorList>
            <person name="Chang T.-C."/>
            <person name="Salvucci A."/>
            <person name="Crous P.W."/>
            <person name="Stergiopoulos I."/>
        </authorList>
    </citation>
    <scope>NUCLEOTIDE SEQUENCE [LARGE SCALE GENOMIC DNA]</scope>
    <source>
        <strain evidence="13 14">CBS 116634</strain>
    </source>
</reference>
<dbReference type="EMBL" id="LFZO01000339">
    <property type="protein sequence ID" value="KXT09465.1"/>
    <property type="molecule type" value="Genomic_DNA"/>
</dbReference>
<evidence type="ECO:0000256" key="10">
    <source>
        <dbReference type="SAM" id="MobiDB-lite"/>
    </source>
</evidence>
<dbReference type="Pfam" id="PF07690">
    <property type="entry name" value="MFS_1"/>
    <property type="match status" value="1"/>
</dbReference>
<protein>
    <recommendedName>
        <fullName evidence="8">Cercosporin MFS transporter CTB4</fullName>
    </recommendedName>
    <alternativeName>
        <fullName evidence="9">Cercosporin toxin biosynthesis cluster protein 4</fullName>
    </alternativeName>
</protein>
<feature type="region of interest" description="Disordered" evidence="10">
    <location>
        <begin position="632"/>
        <end position="674"/>
    </location>
</feature>
<accession>A0A139I4F5</accession>
<sequence>MNAEDADIVYAERDADPETFRDYDPSNQFPAAYAHAHAHAHTRQASRRASRQQASGIDTHQQSRSEAVEEEEREGSLSSSSISSNPHRNTTASHSHSTSRRPSVATRTSTRIEDEFMHYLDRHPTAIQRMSEHRLQHSQTVGSRKAPADAGIDLPSFGGKKPYPPPLPEREEYVVEFDGHDDPRHAMNWPTKKKMVIAAILIFDSLAATFASSIFSPAAMYVEREFHKGREVVTLATSLFVLGYAVGPIVFAPMSELYGRRLPIVVAAIAFGIFNIGVAVAKDYQTLVICRFFSGFFGSAPLAITAAVFADMYSNQYRGLAVCIFSGTIINGPLMAPFIGGFVASSYLGWRWVAYIPSFMGFAAGTLALFFQDETYGPVILVSKASELRRLTRNWGIHAKQEEVEVDLKELASKNLMRPLRILFTEPIVLLITIYMSFLYGLLYLSLTAFGIVFGQIHGFGPGVNGLPYFGMIVGVCIGIALVCIDVPSYTKKLKANNNIPVPEWRVPIMMLGTVSFTLGLFWFGWSGYSRSTPWIVPTLAGLALGFGIFTVFLQCLNYIIDAYLMFAASAIAANTIMRSICGAVFPLFAYYMYEGIGVNWGMTLLGCVSALFIPMPFVFYFKGKQIRAKSKFAPAPDIEQDKRRDEESKGGGEGDESDGTAANDTNGNVKKEA</sequence>
<feature type="domain" description="Major facilitator superfamily (MFS) profile" evidence="12">
    <location>
        <begin position="197"/>
        <end position="627"/>
    </location>
</feature>
<comment type="subcellular location">
    <subcellularLocation>
        <location evidence="1">Membrane</location>
        <topology evidence="1">Multi-pass membrane protein</topology>
    </subcellularLocation>
</comment>
<feature type="transmembrane region" description="Helical" evidence="11">
    <location>
        <begin position="564"/>
        <end position="589"/>
    </location>
</feature>
<dbReference type="InterPro" id="IPR020846">
    <property type="entry name" value="MFS_dom"/>
</dbReference>
<dbReference type="InterPro" id="IPR036259">
    <property type="entry name" value="MFS_trans_sf"/>
</dbReference>
<feature type="transmembrane region" description="Helical" evidence="11">
    <location>
        <begin position="320"/>
        <end position="340"/>
    </location>
</feature>
<evidence type="ECO:0000256" key="11">
    <source>
        <dbReference type="SAM" id="Phobius"/>
    </source>
</evidence>
<evidence type="ECO:0000256" key="5">
    <source>
        <dbReference type="ARBA" id="ARBA00023136"/>
    </source>
</evidence>
<dbReference type="SUPFAM" id="SSF103473">
    <property type="entry name" value="MFS general substrate transporter"/>
    <property type="match status" value="1"/>
</dbReference>
<dbReference type="AlphaFoldDB" id="A0A139I4F5"/>
<proteinExistence type="inferred from homology"/>
<dbReference type="FunFam" id="1.20.1250.20:FF:000011">
    <property type="entry name" value="MFS multidrug transporter, putative"/>
    <property type="match status" value="1"/>
</dbReference>
<feature type="compositionally biased region" description="Basic and acidic residues" evidence="10">
    <location>
        <begin position="10"/>
        <end position="24"/>
    </location>
</feature>
<evidence type="ECO:0000256" key="4">
    <source>
        <dbReference type="ARBA" id="ARBA00022989"/>
    </source>
</evidence>
<keyword evidence="3 11" id="KW-0812">Transmembrane</keyword>
<dbReference type="OrthoDB" id="9986881at2759"/>
<feature type="transmembrane region" description="Helical" evidence="11">
    <location>
        <begin position="352"/>
        <end position="371"/>
    </location>
</feature>
<comment type="function">
    <text evidence="7">MFS transporter; part of the gene cluster that mediates the biosynthesis of cercosporin, a light-activated, non-host-selective toxin. The perylenequinone chromophore of cercosporin absorbs light energy to attain an electronically-activated triplet state and produces active oxygen species such as the hydroxyl radical, superoxide, hydrogen peroxide or singlet oxygen upon reaction with oxygen molecules. These reactive oxygen species cause damage to various cellular components including lipids, proteins and nucleic acids. Responsible for secretion and accumulation of cercosporin, but does not play any roles in self-protection against the toxicity of cercosporin.</text>
</comment>
<evidence type="ECO:0000256" key="7">
    <source>
        <dbReference type="ARBA" id="ARBA00053977"/>
    </source>
</evidence>
<evidence type="ECO:0000256" key="6">
    <source>
        <dbReference type="ARBA" id="ARBA00038347"/>
    </source>
</evidence>
<feature type="transmembrane region" description="Helical" evidence="11">
    <location>
        <begin position="293"/>
        <end position="313"/>
    </location>
</feature>
<dbReference type="GO" id="GO:0022857">
    <property type="term" value="F:transmembrane transporter activity"/>
    <property type="evidence" value="ECO:0007669"/>
    <property type="project" value="InterPro"/>
</dbReference>
<evidence type="ECO:0000256" key="2">
    <source>
        <dbReference type="ARBA" id="ARBA00022448"/>
    </source>
</evidence>
<feature type="transmembrane region" description="Helical" evidence="11">
    <location>
        <begin position="509"/>
        <end position="529"/>
    </location>
</feature>
<feature type="compositionally biased region" description="Basic residues" evidence="10">
    <location>
        <begin position="36"/>
        <end position="50"/>
    </location>
</feature>
<name>A0A139I4F5_9PEZI</name>
<feature type="transmembrane region" description="Helical" evidence="11">
    <location>
        <begin position="535"/>
        <end position="557"/>
    </location>
</feature>
<dbReference type="Proteomes" id="UP000073492">
    <property type="component" value="Unassembled WGS sequence"/>
</dbReference>
<keyword evidence="5 11" id="KW-0472">Membrane</keyword>
<dbReference type="PANTHER" id="PTHR23502">
    <property type="entry name" value="MAJOR FACILITATOR SUPERFAMILY"/>
    <property type="match status" value="1"/>
</dbReference>
<dbReference type="Gene3D" id="1.20.1250.20">
    <property type="entry name" value="MFS general substrate transporter like domains"/>
    <property type="match status" value="1"/>
</dbReference>
<evidence type="ECO:0000256" key="9">
    <source>
        <dbReference type="ARBA" id="ARBA00077167"/>
    </source>
</evidence>
<evidence type="ECO:0000256" key="3">
    <source>
        <dbReference type="ARBA" id="ARBA00022692"/>
    </source>
</evidence>
<feature type="compositionally biased region" description="Basic and acidic residues" evidence="10">
    <location>
        <begin position="640"/>
        <end position="653"/>
    </location>
</feature>
<keyword evidence="4 11" id="KW-1133">Transmembrane helix</keyword>
<dbReference type="GO" id="GO:0005886">
    <property type="term" value="C:plasma membrane"/>
    <property type="evidence" value="ECO:0007669"/>
    <property type="project" value="TreeGrafter"/>
</dbReference>
<dbReference type="CDD" id="cd17323">
    <property type="entry name" value="MFS_Tpo1_MDR_like"/>
    <property type="match status" value="1"/>
</dbReference>
<feature type="transmembrane region" description="Helical" evidence="11">
    <location>
        <begin position="601"/>
        <end position="622"/>
    </location>
</feature>
<evidence type="ECO:0000256" key="1">
    <source>
        <dbReference type="ARBA" id="ARBA00004141"/>
    </source>
</evidence>
<feature type="transmembrane region" description="Helical" evidence="11">
    <location>
        <begin position="466"/>
        <end position="488"/>
    </location>
</feature>
<comment type="caution">
    <text evidence="13">The sequence shown here is derived from an EMBL/GenBank/DDBJ whole genome shotgun (WGS) entry which is preliminary data.</text>
</comment>
<feature type="region of interest" description="Disordered" evidence="10">
    <location>
        <begin position="139"/>
        <end position="165"/>
    </location>
</feature>
<gene>
    <name evidence="13" type="ORF">AC579_8676</name>
</gene>
<feature type="compositionally biased region" description="Polar residues" evidence="10">
    <location>
        <begin position="661"/>
        <end position="674"/>
    </location>
</feature>
<dbReference type="EMBL" id="LFZO01000339">
    <property type="protein sequence ID" value="KXT09466.1"/>
    <property type="molecule type" value="Genomic_DNA"/>
</dbReference>
<feature type="transmembrane region" description="Helical" evidence="11">
    <location>
        <begin position="428"/>
        <end position="454"/>
    </location>
</feature>
<organism evidence="13 14">
    <name type="scientific">Pseudocercospora musae</name>
    <dbReference type="NCBI Taxonomy" id="113226"/>
    <lineage>
        <taxon>Eukaryota</taxon>
        <taxon>Fungi</taxon>
        <taxon>Dikarya</taxon>
        <taxon>Ascomycota</taxon>
        <taxon>Pezizomycotina</taxon>
        <taxon>Dothideomycetes</taxon>
        <taxon>Dothideomycetidae</taxon>
        <taxon>Mycosphaerellales</taxon>
        <taxon>Mycosphaerellaceae</taxon>
        <taxon>Pseudocercospora</taxon>
    </lineage>
</organism>
<dbReference type="PROSITE" id="PS50850">
    <property type="entry name" value="MFS"/>
    <property type="match status" value="1"/>
</dbReference>
<evidence type="ECO:0000313" key="14">
    <source>
        <dbReference type="Proteomes" id="UP000073492"/>
    </source>
</evidence>
<evidence type="ECO:0000259" key="12">
    <source>
        <dbReference type="PROSITE" id="PS50850"/>
    </source>
</evidence>
<keyword evidence="14" id="KW-1185">Reference proteome</keyword>
<evidence type="ECO:0000313" key="13">
    <source>
        <dbReference type="EMBL" id="KXT09465.1"/>
    </source>
</evidence>
<feature type="compositionally biased region" description="Low complexity" evidence="10">
    <location>
        <begin position="76"/>
        <end position="103"/>
    </location>
</feature>
<feature type="transmembrane region" description="Helical" evidence="11">
    <location>
        <begin position="196"/>
        <end position="220"/>
    </location>
</feature>
<comment type="similarity">
    <text evidence="6">Belongs to the major facilitator superfamily. CAR1 family.</text>
</comment>
<feature type="region of interest" description="Disordered" evidence="10">
    <location>
        <begin position="1"/>
        <end position="111"/>
    </location>
</feature>
<dbReference type="PANTHER" id="PTHR23502:SF31">
    <property type="entry name" value="POLYAMINE TRANSPORTER 1"/>
    <property type="match status" value="1"/>
</dbReference>
<keyword evidence="2" id="KW-0813">Transport</keyword>